<proteinExistence type="predicted"/>
<protein>
    <recommendedName>
        <fullName evidence="2">Amidase domain-containing protein</fullName>
    </recommendedName>
</protein>
<name>A0ABD3SPJ8_9STRA</name>
<dbReference type="Proteomes" id="UP001530377">
    <property type="component" value="Unassembled WGS sequence"/>
</dbReference>
<dbReference type="EMBL" id="JALLPB020000020">
    <property type="protein sequence ID" value="KAL3826514.1"/>
    <property type="molecule type" value="Genomic_DNA"/>
</dbReference>
<evidence type="ECO:0000259" key="2">
    <source>
        <dbReference type="Pfam" id="PF01425"/>
    </source>
</evidence>
<feature type="signal peptide" evidence="1">
    <location>
        <begin position="1"/>
        <end position="24"/>
    </location>
</feature>
<dbReference type="SUPFAM" id="SSF75304">
    <property type="entry name" value="Amidase signature (AS) enzymes"/>
    <property type="match status" value="1"/>
</dbReference>
<dbReference type="NCBIfam" id="NF005686">
    <property type="entry name" value="PRK07486.1"/>
    <property type="match status" value="1"/>
</dbReference>
<keyword evidence="1" id="KW-0732">Signal</keyword>
<evidence type="ECO:0000313" key="3">
    <source>
        <dbReference type="EMBL" id="KAL3826514.1"/>
    </source>
</evidence>
<dbReference type="AlphaFoldDB" id="A0ABD3SPJ8"/>
<evidence type="ECO:0000256" key="1">
    <source>
        <dbReference type="SAM" id="SignalP"/>
    </source>
</evidence>
<dbReference type="Pfam" id="PF01425">
    <property type="entry name" value="Amidase"/>
    <property type="match status" value="1"/>
</dbReference>
<sequence>MPRSPFFRWTISVWLLVLERVILAGCFASSRDNVMDGILNLDAIALSRAIESRTVSCAELMKATLDRVDEVNPRCNAMILLRDREDLMEEARRADRTDRRRGWLHGIPIAIKDVSNAAGIPTTMGGSRLSANFVPKFNDRHVENMVRAGAVVIGKTNTPEYGIGSHTHNERWGTTLNPFDLTRSAGGSSGGAGVAVSTRMLCVADGTDMMGSLRNPAGWNNVYSHRPTAGMIRVPRASSPRNPLPYPTSTAGPIARTPMDCAMLLETMAGRDNFDSSVVLRDEINTKKMRIGWLGDWGRKLPFEDGVDDICRIALGRLVEEGAVVDDITDEVFPLELLWDSWNRIRCGTVAALFSRSTNDMVALLGDDSPIKEELRWEIEEGMRVSDEELLRAKNIRDEYAKRLHTLFDNYDALALPSAQLFPFPKDDKWPREVGGARMDTYHRWMQICVPVTLGGLPCTTIPAGFGKNGLPMGIQLFARRGDDAKTLLLAQAYHEIFDWPSNVEPSGDDNSLLSCCAGEAC</sequence>
<keyword evidence="4" id="KW-1185">Reference proteome</keyword>
<gene>
    <name evidence="3" type="ORF">ACHAXA_004351</name>
</gene>
<dbReference type="PANTHER" id="PTHR11895:SF76">
    <property type="entry name" value="INDOLEACETAMIDE HYDROLASE"/>
    <property type="match status" value="1"/>
</dbReference>
<dbReference type="Gene3D" id="3.90.1300.10">
    <property type="entry name" value="Amidase signature (AS) domain"/>
    <property type="match status" value="1"/>
</dbReference>
<feature type="chain" id="PRO_5044801923" description="Amidase domain-containing protein" evidence="1">
    <location>
        <begin position="25"/>
        <end position="522"/>
    </location>
</feature>
<comment type="caution">
    <text evidence="3">The sequence shown here is derived from an EMBL/GenBank/DDBJ whole genome shotgun (WGS) entry which is preliminary data.</text>
</comment>
<reference evidence="3 4" key="1">
    <citation type="submission" date="2024-10" db="EMBL/GenBank/DDBJ databases">
        <title>Updated reference genomes for cyclostephanoid diatoms.</title>
        <authorList>
            <person name="Roberts W.R."/>
            <person name="Alverson A.J."/>
        </authorList>
    </citation>
    <scope>NUCLEOTIDE SEQUENCE [LARGE SCALE GENOMIC DNA]</scope>
    <source>
        <strain evidence="3 4">AJA228-03</strain>
    </source>
</reference>
<dbReference type="InterPro" id="IPR023631">
    <property type="entry name" value="Amidase_dom"/>
</dbReference>
<accession>A0ABD3SPJ8</accession>
<organism evidence="3 4">
    <name type="scientific">Cyclostephanos tholiformis</name>
    <dbReference type="NCBI Taxonomy" id="382380"/>
    <lineage>
        <taxon>Eukaryota</taxon>
        <taxon>Sar</taxon>
        <taxon>Stramenopiles</taxon>
        <taxon>Ochrophyta</taxon>
        <taxon>Bacillariophyta</taxon>
        <taxon>Coscinodiscophyceae</taxon>
        <taxon>Thalassiosirophycidae</taxon>
        <taxon>Stephanodiscales</taxon>
        <taxon>Stephanodiscaceae</taxon>
        <taxon>Cyclostephanos</taxon>
    </lineage>
</organism>
<dbReference type="PANTHER" id="PTHR11895">
    <property type="entry name" value="TRANSAMIDASE"/>
    <property type="match status" value="1"/>
</dbReference>
<feature type="domain" description="Amidase" evidence="2">
    <location>
        <begin position="59"/>
        <end position="488"/>
    </location>
</feature>
<dbReference type="InterPro" id="IPR036928">
    <property type="entry name" value="AS_sf"/>
</dbReference>
<evidence type="ECO:0000313" key="4">
    <source>
        <dbReference type="Proteomes" id="UP001530377"/>
    </source>
</evidence>
<dbReference type="InterPro" id="IPR000120">
    <property type="entry name" value="Amidase"/>
</dbReference>